<evidence type="ECO:0000313" key="2">
    <source>
        <dbReference type="EMBL" id="RFN62984.1"/>
    </source>
</evidence>
<organism evidence="2">
    <name type="scientific">Haemophilus influenzae</name>
    <dbReference type="NCBI Taxonomy" id="727"/>
    <lineage>
        <taxon>Bacteria</taxon>
        <taxon>Pseudomonadati</taxon>
        <taxon>Pseudomonadota</taxon>
        <taxon>Gammaproteobacteria</taxon>
        <taxon>Pasteurellales</taxon>
        <taxon>Pasteurellaceae</taxon>
        <taxon>Haemophilus</taxon>
    </lineage>
</organism>
<dbReference type="EMBL" id="OV040584">
    <property type="protein sequence ID" value="CAH0449521.1"/>
    <property type="molecule type" value="Genomic_DNA"/>
</dbReference>
<reference evidence="1" key="4">
    <citation type="submission" date="2024-01" db="EMBL/GenBank/DDBJ databases">
        <authorList>
            <person name="Riesbeck K."/>
        </authorList>
    </citation>
    <scope>NUCLEOTIDE SEQUENCE</scope>
    <source>
        <strain evidence="1">KR271</strain>
    </source>
</reference>
<protein>
    <submittedName>
        <fullName evidence="2">Uncharacterized protein</fullName>
    </submittedName>
</protein>
<dbReference type="AlphaFoldDB" id="A0A1Q5Y2G4"/>
<dbReference type="RefSeq" id="WP_005650497.1">
    <property type="nucleotide sequence ID" value="NZ_AP018764.1"/>
</dbReference>
<reference evidence="3 4" key="1">
    <citation type="submission" date="2018-06" db="EMBL/GenBank/DDBJ databases">
        <authorList>
            <consortium name="Pathogen Informatics"/>
            <person name="Doyle S."/>
        </authorList>
    </citation>
    <scope>NUCLEOTIDE SEQUENCE [LARGE SCALE GENOMIC DNA]</scope>
    <source>
        <strain evidence="3 4">NCTC11872</strain>
    </source>
</reference>
<dbReference type="GeneID" id="93220437"/>
<dbReference type="KEGG" id="hih:NF38_06975"/>
<reference evidence="2" key="2">
    <citation type="submission" date="2018-08" db="EMBL/GenBank/DDBJ databases">
        <title>Antagonistic pleiotropy in the bifunctional surface protein FadL/P1 during adaptation of Haemophilus influenzae to chronic lung infection associated with COPD.</title>
        <authorList>
            <person name="Moleres J."/>
            <person name="Ehrlich R."/>
        </authorList>
    </citation>
    <scope>NUCLEOTIDE SEQUENCE [LARGE SCALE GENOMIC DNA]</scope>
    <source>
        <strain evidence="2">P668-6062</strain>
    </source>
</reference>
<evidence type="ECO:0000313" key="4">
    <source>
        <dbReference type="Proteomes" id="UP000249936"/>
    </source>
</evidence>
<evidence type="ECO:0000313" key="1">
    <source>
        <dbReference type="EMBL" id="CAH0449521.1"/>
    </source>
</evidence>
<dbReference type="KEGG" id="hix:NTHI723_00142"/>
<dbReference type="OMA" id="HYQRNID"/>
<name>A0A1Q5Y2G4_HAEIF</name>
<dbReference type="EMBL" id="UASK01000003">
    <property type="protein sequence ID" value="SPX40893.1"/>
    <property type="molecule type" value="Genomic_DNA"/>
</dbReference>
<evidence type="ECO:0000313" key="5">
    <source>
        <dbReference type="Proteomes" id="UP000837924"/>
    </source>
</evidence>
<proteinExistence type="predicted"/>
<reference evidence="5" key="3">
    <citation type="submission" date="2021-11" db="EMBL/GenBank/DDBJ databases">
        <authorList>
            <person name="Riesbeck K."/>
        </authorList>
    </citation>
    <scope>NUCLEOTIDE SEQUENCE [LARGE SCALE GENOMIC DNA]</scope>
</reference>
<dbReference type="Proteomes" id="UP000249936">
    <property type="component" value="Unassembled WGS sequence"/>
</dbReference>
<dbReference type="EMBL" id="QVJI01000010">
    <property type="protein sequence ID" value="RFN62984.1"/>
    <property type="molecule type" value="Genomic_DNA"/>
</dbReference>
<evidence type="ECO:0000313" key="3">
    <source>
        <dbReference type="EMBL" id="SPX40893.1"/>
    </source>
</evidence>
<dbReference type="Proteomes" id="UP000837924">
    <property type="component" value="Chromosome"/>
</dbReference>
<gene>
    <name evidence="2" type="ORF">CH627_07585</name>
    <name evidence="1" type="ORF">KRLU271_LOCUS1277</name>
    <name evidence="3" type="ORF">NCTC11872_00470</name>
</gene>
<sequence length="67" mass="7590">MKKIAADKIALVMARDILKTNSQYLREVNEYVAEDIARFVSTLSSRLQESIDDSISSSDIFNAHKNQ</sequence>
<dbReference type="KEGG" id="hiw:NTHI477_00224"/>
<accession>A0A1Q5Y2G4</accession>